<reference evidence="1 2" key="1">
    <citation type="journal article" date="2018" name="ACS Chem. Biol.">
        <title>Ketoreductase domain dysfunction expands chemodiversity: malyngamide biosynthesis in the cyanobacterium Okeania hirsuta.</title>
        <authorList>
            <person name="Moss N.A."/>
            <person name="Leao T."/>
            <person name="Rankin M."/>
            <person name="McCullough T.M."/>
            <person name="Qu P."/>
            <person name="Korobeynikov A."/>
            <person name="Smith J.L."/>
            <person name="Gerwick L."/>
            <person name="Gerwick W.H."/>
        </authorList>
    </citation>
    <scope>NUCLEOTIDE SEQUENCE [LARGE SCALE GENOMIC DNA]</scope>
    <source>
        <strain evidence="1 2">PAB10Feb10-1</strain>
    </source>
</reference>
<dbReference type="EMBL" id="RCBY01000078">
    <property type="protein sequence ID" value="RQH42199.1"/>
    <property type="molecule type" value="Genomic_DNA"/>
</dbReference>
<proteinExistence type="predicted"/>
<dbReference type="RefSeq" id="WP_124144753.1">
    <property type="nucleotide sequence ID" value="NZ_CAWOKI010000036.1"/>
</dbReference>
<organism evidence="1 2">
    <name type="scientific">Okeania hirsuta</name>
    <dbReference type="NCBI Taxonomy" id="1458930"/>
    <lineage>
        <taxon>Bacteria</taxon>
        <taxon>Bacillati</taxon>
        <taxon>Cyanobacteriota</taxon>
        <taxon>Cyanophyceae</taxon>
        <taxon>Oscillatoriophycideae</taxon>
        <taxon>Oscillatoriales</taxon>
        <taxon>Microcoleaceae</taxon>
        <taxon>Okeania</taxon>
    </lineage>
</organism>
<evidence type="ECO:0000313" key="2">
    <source>
        <dbReference type="Proteomes" id="UP000269154"/>
    </source>
</evidence>
<gene>
    <name evidence="1" type="ORF">D5R40_15165</name>
</gene>
<comment type="caution">
    <text evidence="1">The sequence shown here is derived from an EMBL/GenBank/DDBJ whole genome shotgun (WGS) entry which is preliminary data.</text>
</comment>
<keyword evidence="2" id="KW-1185">Reference proteome</keyword>
<evidence type="ECO:0000313" key="1">
    <source>
        <dbReference type="EMBL" id="RQH42199.1"/>
    </source>
</evidence>
<dbReference type="Proteomes" id="UP000269154">
    <property type="component" value="Unassembled WGS sequence"/>
</dbReference>
<sequence length="243" mass="27483">MKFIGIDLGWSSGKSGLCCLQYSDKKLNILDLDCILETEDILNWIDNFTPLPTPALIAVDAPTIIPNQTGTRLPDKLTHKYFGRYHAGCYPANLNRPFAQKTVNFGMSLTAKGFIHAPTIEPQQPGRFQIEVYPHPAIVNLFSLEKIMKYKKGKLADRKSELLKLHQYITNILTTLEPTLEISENFLDTENINSIATLKITEDKLDSLICAYIGAYWWYWGQAKNLVLGDDTTGYIVVPERLD</sequence>
<dbReference type="AlphaFoldDB" id="A0A3N6RP27"/>
<name>A0A3N6RP27_9CYAN</name>
<protein>
    <submittedName>
        <fullName evidence="1">DUF429 domain-containing protein</fullName>
    </submittedName>
</protein>
<accession>A0A3N6RP27</accession>
<dbReference type="Pfam" id="PF04250">
    <property type="entry name" value="DUF429"/>
    <property type="match status" value="1"/>
</dbReference>
<dbReference type="InterPro" id="IPR007362">
    <property type="entry name" value="DUF429"/>
</dbReference>
<dbReference type="InterPro" id="IPR008306">
    <property type="entry name" value="UCP018008"/>
</dbReference>
<dbReference type="OrthoDB" id="9801824at2"/>
<dbReference type="PIRSF" id="PIRSF018008">
    <property type="entry name" value="UCP018008"/>
    <property type="match status" value="1"/>
</dbReference>